<dbReference type="EC" id="5.2.1.8" evidence="5"/>
<dbReference type="EMBL" id="LAYY01000003">
    <property type="protein sequence ID" value="KKK39310.1"/>
    <property type="molecule type" value="Genomic_DNA"/>
</dbReference>
<dbReference type="RefSeq" id="WP_046522345.1">
    <property type="nucleotide sequence ID" value="NZ_LAYY01000003.1"/>
</dbReference>
<comment type="caution">
    <text evidence="8">The sequence shown here is derived from an EMBL/GenBank/DDBJ whole genome shotgun (WGS) entry which is preliminary data.</text>
</comment>
<dbReference type="InterPro" id="IPR044666">
    <property type="entry name" value="Cyclophilin_A-like"/>
</dbReference>
<organism evidence="8 9">
    <name type="scientific">Mesobacillus campisalis</name>
    <dbReference type="NCBI Taxonomy" id="1408103"/>
    <lineage>
        <taxon>Bacteria</taxon>
        <taxon>Bacillati</taxon>
        <taxon>Bacillota</taxon>
        <taxon>Bacilli</taxon>
        <taxon>Bacillales</taxon>
        <taxon>Bacillaceae</taxon>
        <taxon>Mesobacillus</taxon>
    </lineage>
</organism>
<comment type="similarity">
    <text evidence="5">Belongs to the cyclophilin-type PPIase family.</text>
</comment>
<dbReference type="OrthoDB" id="9807797at2"/>
<keyword evidence="9" id="KW-1185">Reference proteome</keyword>
<evidence type="ECO:0000256" key="5">
    <source>
        <dbReference type="RuleBase" id="RU363019"/>
    </source>
</evidence>
<dbReference type="PROSITE" id="PS51257">
    <property type="entry name" value="PROKAR_LIPOPROTEIN"/>
    <property type="match status" value="1"/>
</dbReference>
<dbReference type="PATRIC" id="fig|1408103.3.peg.792"/>
<evidence type="ECO:0000259" key="7">
    <source>
        <dbReference type="PROSITE" id="PS50072"/>
    </source>
</evidence>
<dbReference type="PROSITE" id="PS00170">
    <property type="entry name" value="CSA_PPIASE_1"/>
    <property type="match status" value="1"/>
</dbReference>
<dbReference type="Gene3D" id="2.40.100.10">
    <property type="entry name" value="Cyclophilin-like"/>
    <property type="match status" value="1"/>
</dbReference>
<name>A0A0M2T3C7_9BACI</name>
<keyword evidence="4 5" id="KW-0413">Isomerase</keyword>
<accession>A0A0M2T3C7</accession>
<proteinExistence type="inferred from homology"/>
<feature type="region of interest" description="Disordered" evidence="6">
    <location>
        <begin position="21"/>
        <end position="48"/>
    </location>
</feature>
<gene>
    <name evidence="8" type="ORF">WQ57_03510</name>
</gene>
<dbReference type="GO" id="GO:0003755">
    <property type="term" value="F:peptidyl-prolyl cis-trans isomerase activity"/>
    <property type="evidence" value="ECO:0007669"/>
    <property type="project" value="UniProtKB-UniRule"/>
</dbReference>
<protein>
    <recommendedName>
        <fullName evidence="5">Peptidyl-prolyl cis-trans isomerase</fullName>
        <shortName evidence="5">PPIase</shortName>
        <ecNumber evidence="5">5.2.1.8</ecNumber>
    </recommendedName>
</protein>
<evidence type="ECO:0000256" key="2">
    <source>
        <dbReference type="ARBA" id="ARBA00002388"/>
    </source>
</evidence>
<evidence type="ECO:0000256" key="3">
    <source>
        <dbReference type="ARBA" id="ARBA00023110"/>
    </source>
</evidence>
<dbReference type="PROSITE" id="PS50072">
    <property type="entry name" value="CSA_PPIASE_2"/>
    <property type="match status" value="1"/>
</dbReference>
<dbReference type="InterPro" id="IPR002130">
    <property type="entry name" value="Cyclophilin-type_PPIase_dom"/>
</dbReference>
<comment type="catalytic activity">
    <reaction evidence="1 5">
        <text>[protein]-peptidylproline (omega=180) = [protein]-peptidylproline (omega=0)</text>
        <dbReference type="Rhea" id="RHEA:16237"/>
        <dbReference type="Rhea" id="RHEA-COMP:10747"/>
        <dbReference type="Rhea" id="RHEA-COMP:10748"/>
        <dbReference type="ChEBI" id="CHEBI:83833"/>
        <dbReference type="ChEBI" id="CHEBI:83834"/>
        <dbReference type="EC" id="5.2.1.8"/>
    </reaction>
</comment>
<feature type="signal peptide" evidence="5">
    <location>
        <begin position="1"/>
        <end position="20"/>
    </location>
</feature>
<dbReference type="Proteomes" id="UP000034166">
    <property type="component" value="Unassembled WGS sequence"/>
</dbReference>
<dbReference type="InterPro" id="IPR020892">
    <property type="entry name" value="Cyclophilin-type_PPIase_CS"/>
</dbReference>
<dbReference type="InterPro" id="IPR029000">
    <property type="entry name" value="Cyclophilin-like_dom_sf"/>
</dbReference>
<evidence type="ECO:0000256" key="6">
    <source>
        <dbReference type="SAM" id="MobiDB-lite"/>
    </source>
</evidence>
<keyword evidence="5" id="KW-0732">Signal</keyword>
<reference evidence="8 9" key="1">
    <citation type="submission" date="2015-04" db="EMBL/GenBank/DDBJ databases">
        <title>Taxonomic description and genome sequence of Bacillus campisalis sp. nov., a novel member of the genus Bacillus isolated from solar saltern.</title>
        <authorList>
            <person name="Mathan Kumar R."/>
            <person name="Kaur G."/>
            <person name="Kumar A."/>
            <person name="Singh N.K."/>
            <person name="Kaur N."/>
            <person name="Kumar N."/>
            <person name="Mayilraj S."/>
        </authorList>
    </citation>
    <scope>NUCLEOTIDE SEQUENCE [LARGE SCALE GENOMIC DNA]</scope>
    <source>
        <strain evidence="8 9">SA2-6</strain>
    </source>
</reference>
<dbReference type="SUPFAM" id="SSF50891">
    <property type="entry name" value="Cyclophilin-like"/>
    <property type="match status" value="1"/>
</dbReference>
<dbReference type="AlphaFoldDB" id="A0A0M2T3C7"/>
<dbReference type="PRINTS" id="PR00153">
    <property type="entry name" value="CSAPPISMRASE"/>
</dbReference>
<dbReference type="PANTHER" id="PTHR45625">
    <property type="entry name" value="PEPTIDYL-PROLYL CIS-TRANS ISOMERASE-RELATED"/>
    <property type="match status" value="1"/>
</dbReference>
<comment type="function">
    <text evidence="2 5">PPIases accelerate the folding of proteins. It catalyzes the cis-trans isomerization of proline imidic peptide bonds in oligopeptides.</text>
</comment>
<feature type="domain" description="PPIase cyclophilin-type" evidence="7">
    <location>
        <begin position="67"/>
        <end position="231"/>
    </location>
</feature>
<evidence type="ECO:0000256" key="1">
    <source>
        <dbReference type="ARBA" id="ARBA00000971"/>
    </source>
</evidence>
<evidence type="ECO:0000313" key="8">
    <source>
        <dbReference type="EMBL" id="KKK39310.1"/>
    </source>
</evidence>
<feature type="chain" id="PRO_5039740498" description="Peptidyl-prolyl cis-trans isomerase" evidence="5">
    <location>
        <begin position="21"/>
        <end position="233"/>
    </location>
</feature>
<dbReference type="PANTHER" id="PTHR45625:SF4">
    <property type="entry name" value="PEPTIDYLPROLYL ISOMERASE DOMAIN AND WD REPEAT-CONTAINING PROTEIN 1"/>
    <property type="match status" value="1"/>
</dbReference>
<dbReference type="GO" id="GO:0006457">
    <property type="term" value="P:protein folding"/>
    <property type="evidence" value="ECO:0007669"/>
    <property type="project" value="InterPro"/>
</dbReference>
<sequence length="233" mass="24823">MKQLLLLVLSLVLLAGCGTSGEKNTDEAGTGTGADPEEKVEVSGGFPQLSPEVADNERLVEMKTSHGAVKIKLFPEHAPKAVENFITHSENGYYDGLIFHRVIKDFMIQGGDPEGTGMGGESIYGEPFENEISPNLYHLRGALSMANAGPDTNGSQFFIVQSSSLNGGLQGYPDEIAEAYQENGGTPHLDTAHTVFGQVIEGMEVIDEIAEVETGAGDKPVEDVVIESITVIE</sequence>
<dbReference type="Pfam" id="PF00160">
    <property type="entry name" value="Pro_isomerase"/>
    <property type="match status" value="1"/>
</dbReference>
<evidence type="ECO:0000256" key="4">
    <source>
        <dbReference type="ARBA" id="ARBA00023235"/>
    </source>
</evidence>
<keyword evidence="3 5" id="KW-0697">Rotamase</keyword>
<evidence type="ECO:0000313" key="9">
    <source>
        <dbReference type="Proteomes" id="UP000034166"/>
    </source>
</evidence>